<dbReference type="Gene3D" id="3.40.50.1820">
    <property type="entry name" value="alpha/beta hydrolase"/>
    <property type="match status" value="1"/>
</dbReference>
<reference evidence="3" key="1">
    <citation type="journal article" date="2020" name="Stud. Mycol.">
        <title>101 Dothideomycetes genomes: a test case for predicting lifestyles and emergence of pathogens.</title>
        <authorList>
            <person name="Haridas S."/>
            <person name="Albert R."/>
            <person name="Binder M."/>
            <person name="Bloem J."/>
            <person name="Labutti K."/>
            <person name="Salamov A."/>
            <person name="Andreopoulos B."/>
            <person name="Baker S."/>
            <person name="Barry K."/>
            <person name="Bills G."/>
            <person name="Bluhm B."/>
            <person name="Cannon C."/>
            <person name="Castanera R."/>
            <person name="Culley D."/>
            <person name="Daum C."/>
            <person name="Ezra D."/>
            <person name="Gonzalez J."/>
            <person name="Henrissat B."/>
            <person name="Kuo A."/>
            <person name="Liang C."/>
            <person name="Lipzen A."/>
            <person name="Lutzoni F."/>
            <person name="Magnuson J."/>
            <person name="Mondo S."/>
            <person name="Nolan M."/>
            <person name="Ohm R."/>
            <person name="Pangilinan J."/>
            <person name="Park H.-J."/>
            <person name="Ramirez L."/>
            <person name="Alfaro M."/>
            <person name="Sun H."/>
            <person name="Tritt A."/>
            <person name="Yoshinaga Y."/>
            <person name="Zwiers L.-H."/>
            <person name="Turgeon B."/>
            <person name="Goodwin S."/>
            <person name="Spatafora J."/>
            <person name="Crous P."/>
            <person name="Grigoriev I."/>
        </authorList>
    </citation>
    <scope>NUCLEOTIDE SEQUENCE</scope>
    <source>
        <strain evidence="3">CBS 113818</strain>
    </source>
</reference>
<dbReference type="Proteomes" id="UP000799424">
    <property type="component" value="Unassembled WGS sequence"/>
</dbReference>
<evidence type="ECO:0000259" key="2">
    <source>
        <dbReference type="Pfam" id="PF12697"/>
    </source>
</evidence>
<feature type="domain" description="AB hydrolase-1" evidence="2">
    <location>
        <begin position="119"/>
        <end position="374"/>
    </location>
</feature>
<accession>A0A6A7AD39</accession>
<keyword evidence="4" id="KW-1185">Reference proteome</keyword>
<dbReference type="SUPFAM" id="SSF53474">
    <property type="entry name" value="alpha/beta-Hydrolases"/>
    <property type="match status" value="1"/>
</dbReference>
<proteinExistence type="predicted"/>
<evidence type="ECO:0000313" key="4">
    <source>
        <dbReference type="Proteomes" id="UP000799424"/>
    </source>
</evidence>
<keyword evidence="1" id="KW-0732">Signal</keyword>
<protein>
    <submittedName>
        <fullName evidence="3">Alpha/beta-hydrolase</fullName>
    </submittedName>
</protein>
<name>A0A6A7AD39_9PLEO</name>
<keyword evidence="3" id="KW-0378">Hydrolase</keyword>
<dbReference type="AlphaFoldDB" id="A0A6A7AD39"/>
<gene>
    <name evidence="3" type="ORF">CC86DRAFT_135914</name>
</gene>
<dbReference type="EMBL" id="MU006218">
    <property type="protein sequence ID" value="KAF2831172.1"/>
    <property type="molecule type" value="Genomic_DNA"/>
</dbReference>
<dbReference type="GO" id="GO:0016787">
    <property type="term" value="F:hydrolase activity"/>
    <property type="evidence" value="ECO:0007669"/>
    <property type="project" value="UniProtKB-KW"/>
</dbReference>
<evidence type="ECO:0000256" key="1">
    <source>
        <dbReference type="SAM" id="SignalP"/>
    </source>
</evidence>
<feature type="signal peptide" evidence="1">
    <location>
        <begin position="1"/>
        <end position="21"/>
    </location>
</feature>
<feature type="chain" id="PRO_5025517116" evidence="1">
    <location>
        <begin position="22"/>
        <end position="395"/>
    </location>
</feature>
<dbReference type="InterPro" id="IPR000073">
    <property type="entry name" value="AB_hydrolase_1"/>
</dbReference>
<organism evidence="3 4">
    <name type="scientific">Ophiobolus disseminans</name>
    <dbReference type="NCBI Taxonomy" id="1469910"/>
    <lineage>
        <taxon>Eukaryota</taxon>
        <taxon>Fungi</taxon>
        <taxon>Dikarya</taxon>
        <taxon>Ascomycota</taxon>
        <taxon>Pezizomycotina</taxon>
        <taxon>Dothideomycetes</taxon>
        <taxon>Pleosporomycetidae</taxon>
        <taxon>Pleosporales</taxon>
        <taxon>Pleosporineae</taxon>
        <taxon>Phaeosphaeriaceae</taxon>
        <taxon>Ophiobolus</taxon>
    </lineage>
</organism>
<dbReference type="InterPro" id="IPR029058">
    <property type="entry name" value="AB_hydrolase_fold"/>
</dbReference>
<evidence type="ECO:0000313" key="3">
    <source>
        <dbReference type="EMBL" id="KAF2831172.1"/>
    </source>
</evidence>
<sequence length="395" mass="42084">MASTLVAFLLAASSIIPAAQANPVSSTNGSLERPSSSVAQCVPYTIPISITSQNLVFNFTQFKNDLDVAYIITEITRKDSNVTFHPVSGIKNVTTTYSISGTFCSPKKPSGNGREKTVLLATHGIGYDGRYWDSAYKPQEYSFVEAVVKEGYSVFYYDRLGTGKSQVVSGYTNQASIQIEILASLATLIRSGKYTGPIGTPKSLVLVGHSFGTYTSNAVLIKYPKLADAAVLTGIAYAPTNNQPNLFLAALGLRIAAQHDPRKYSSFDTGYVGFVDIAAHVTTFFKAPSYELDAVLYAHSIAAPAAITEFLTITGSPVAPAFGGPVQVTTGEFDYAFCGGECYSSFAQQPLKDIYPKSRLIDSFVHPGAGHGVNFGKNATGFYGGITAFLGKAGF</sequence>
<dbReference type="Pfam" id="PF12697">
    <property type="entry name" value="Abhydrolase_6"/>
    <property type="match status" value="1"/>
</dbReference>
<dbReference type="OrthoDB" id="190201at2759"/>